<dbReference type="GO" id="GO:0000028">
    <property type="term" value="P:ribosomal small subunit assembly"/>
    <property type="evidence" value="ECO:0007669"/>
    <property type="project" value="TreeGrafter"/>
</dbReference>
<comment type="similarity">
    <text evidence="1">Belongs to the WD repeat PWP2 family.</text>
</comment>
<dbReference type="InterPro" id="IPR036322">
    <property type="entry name" value="WD40_repeat_dom_sf"/>
</dbReference>
<dbReference type="InterPro" id="IPR001680">
    <property type="entry name" value="WD40_rpt"/>
</dbReference>
<feature type="domain" description="Small-subunit processome Utp12" evidence="6">
    <location>
        <begin position="1614"/>
        <end position="1718"/>
    </location>
</feature>
<reference evidence="9 10" key="1">
    <citation type="submission" date="2016-07" db="EMBL/GenBank/DDBJ databases">
        <title>Disparate Historic Effective Population Sizes Predicted by Modern Levels of Genome Diversity for the Scaled Quail (Callipepla squamata) and the Northern Bobwhite (Colinus virginianus): Inferences from First and Second Generation Draft Genome Assemblies for Sympatric New World Quail.</title>
        <authorList>
            <person name="Oldeschulte D.L."/>
            <person name="Halley Y.A."/>
            <person name="Bhattarai E.K."/>
            <person name="Brashear W.A."/>
            <person name="Hill J."/>
            <person name="Metz R.P."/>
            <person name="Johnson C.D."/>
            <person name="Rollins D."/>
            <person name="Peterson M.J."/>
            <person name="Bickhart D.M."/>
            <person name="Decker J.E."/>
            <person name="Seabury C.M."/>
        </authorList>
    </citation>
    <scope>NUCLEOTIDE SEQUENCE [LARGE SCALE GENOMIC DNA]</scope>
    <source>
        <strain evidence="9 10">Texas</strain>
        <tissue evidence="9">Leg muscle</tissue>
    </source>
</reference>
<feature type="region of interest" description="Disordered" evidence="5">
    <location>
        <begin position="798"/>
        <end position="819"/>
    </location>
</feature>
<dbReference type="InterPro" id="IPR056913">
    <property type="entry name" value="TRAPPC10/Trs130_N"/>
</dbReference>
<feature type="domain" description="TRAPPC10 Ig-like" evidence="8">
    <location>
        <begin position="694"/>
        <end position="849"/>
    </location>
</feature>
<evidence type="ECO:0008006" key="11">
    <source>
        <dbReference type="Google" id="ProtNLM"/>
    </source>
</evidence>
<dbReference type="STRING" id="9009.A0A226MY12"/>
<evidence type="ECO:0000259" key="7">
    <source>
        <dbReference type="Pfam" id="PF23036"/>
    </source>
</evidence>
<feature type="compositionally biased region" description="Basic and acidic residues" evidence="5">
    <location>
        <begin position="810"/>
        <end position="819"/>
    </location>
</feature>
<dbReference type="NCBIfam" id="NF008747">
    <property type="entry name" value="PRK11780.1"/>
    <property type="match status" value="1"/>
</dbReference>
<feature type="repeat" description="WD" evidence="4">
    <location>
        <begin position="1102"/>
        <end position="1134"/>
    </location>
</feature>
<dbReference type="FunFam" id="2.130.10.10:FF:001231">
    <property type="entry name" value="PWP2, small subunit processome component"/>
    <property type="match status" value="1"/>
</dbReference>
<dbReference type="SMART" id="SM00320">
    <property type="entry name" value="WD40"/>
    <property type="match status" value="10"/>
</dbReference>
<dbReference type="Pfam" id="PF23604">
    <property type="entry name" value="Ig_TRAPPC10"/>
    <property type="match status" value="1"/>
</dbReference>
<feature type="domain" description="TRAPPC10/Trs130 N-terminal" evidence="7">
    <location>
        <begin position="6"/>
        <end position="282"/>
    </location>
</feature>
<dbReference type="Pfam" id="PF04003">
    <property type="entry name" value="Utp12"/>
    <property type="match status" value="1"/>
</dbReference>
<dbReference type="InterPro" id="IPR029062">
    <property type="entry name" value="Class_I_gatase-like"/>
</dbReference>
<dbReference type="PROSITE" id="PS00678">
    <property type="entry name" value="WD_REPEATS_1"/>
    <property type="match status" value="2"/>
</dbReference>
<feature type="repeat" description="WD" evidence="4">
    <location>
        <begin position="1412"/>
        <end position="1446"/>
    </location>
</feature>
<keyword evidence="3" id="KW-0677">Repeat</keyword>
<dbReference type="InterPro" id="IPR007148">
    <property type="entry name" value="SSU_processome_Utp12"/>
</dbReference>
<dbReference type="GO" id="GO:0000462">
    <property type="term" value="P:maturation of SSU-rRNA from tricistronic rRNA transcript (SSU-rRNA, 5.8S rRNA, LSU-rRNA)"/>
    <property type="evidence" value="ECO:0007669"/>
    <property type="project" value="TreeGrafter"/>
</dbReference>
<dbReference type="Pfam" id="PF23036">
    <property type="entry name" value="TRAPPC10_1st"/>
    <property type="match status" value="1"/>
</dbReference>
<keyword evidence="2 4" id="KW-0853">WD repeat</keyword>
<dbReference type="PANTHER" id="PTHR19858:SF0">
    <property type="entry name" value="PERIODIC TRYPTOPHAN PROTEIN 2 HOMOLOG"/>
    <property type="match status" value="1"/>
</dbReference>
<dbReference type="Pfam" id="PF00400">
    <property type="entry name" value="WD40"/>
    <property type="match status" value="3"/>
</dbReference>
<gene>
    <name evidence="9" type="ORF">ASZ78_002362</name>
</gene>
<dbReference type="OrthoDB" id="10256906at2759"/>
<evidence type="ECO:0000256" key="4">
    <source>
        <dbReference type="PROSITE-ProRule" id="PRU00221"/>
    </source>
</evidence>
<dbReference type="SUPFAM" id="SSF52317">
    <property type="entry name" value="Class I glutamine amidotransferase-like"/>
    <property type="match status" value="1"/>
</dbReference>
<dbReference type="EMBL" id="MCFN01000343">
    <property type="protein sequence ID" value="OXB60217.1"/>
    <property type="molecule type" value="Genomic_DNA"/>
</dbReference>
<dbReference type="GO" id="GO:0034388">
    <property type="term" value="C:Pwp2p-containing subcomplex of 90S preribosome"/>
    <property type="evidence" value="ECO:0007669"/>
    <property type="project" value="TreeGrafter"/>
</dbReference>
<accession>A0A226MY12</accession>
<dbReference type="PROSITE" id="PS50082">
    <property type="entry name" value="WD_REPEATS_2"/>
    <property type="match status" value="5"/>
</dbReference>
<dbReference type="InterPro" id="IPR015943">
    <property type="entry name" value="WD40/YVTN_repeat-like_dom_sf"/>
</dbReference>
<evidence type="ECO:0000313" key="10">
    <source>
        <dbReference type="Proteomes" id="UP000198323"/>
    </source>
</evidence>
<feature type="repeat" description="WD" evidence="4">
    <location>
        <begin position="1363"/>
        <end position="1396"/>
    </location>
</feature>
<feature type="repeat" description="WD" evidence="4">
    <location>
        <begin position="1235"/>
        <end position="1276"/>
    </location>
</feature>
<evidence type="ECO:0000256" key="3">
    <source>
        <dbReference type="ARBA" id="ARBA00022737"/>
    </source>
</evidence>
<dbReference type="InterPro" id="IPR056917">
    <property type="entry name" value="Ig_TRAPPC10"/>
</dbReference>
<evidence type="ECO:0000256" key="2">
    <source>
        <dbReference type="ARBA" id="ARBA00022574"/>
    </source>
</evidence>
<dbReference type="InterPro" id="IPR019775">
    <property type="entry name" value="WD40_repeat_CS"/>
</dbReference>
<dbReference type="CDD" id="cd00200">
    <property type="entry name" value="WD40"/>
    <property type="match status" value="1"/>
</dbReference>
<name>A0A226MY12_CALSU</name>
<dbReference type="Gene3D" id="3.40.50.880">
    <property type="match status" value="1"/>
</dbReference>
<evidence type="ECO:0000256" key="5">
    <source>
        <dbReference type="SAM" id="MobiDB-lite"/>
    </source>
</evidence>
<dbReference type="SUPFAM" id="SSF50978">
    <property type="entry name" value="WD40 repeat-like"/>
    <property type="match status" value="1"/>
</dbReference>
<proteinExistence type="inferred from homology"/>
<evidence type="ECO:0000259" key="8">
    <source>
        <dbReference type="Pfam" id="PF23604"/>
    </source>
</evidence>
<evidence type="ECO:0000256" key="1">
    <source>
        <dbReference type="ARBA" id="ARBA00010226"/>
    </source>
</evidence>
<dbReference type="PANTHER" id="PTHR19858">
    <property type="entry name" value="WD40 REPEAT PROTEIN"/>
    <property type="match status" value="1"/>
</dbReference>
<dbReference type="GO" id="GO:0032040">
    <property type="term" value="C:small-subunit processome"/>
    <property type="evidence" value="ECO:0007669"/>
    <property type="project" value="TreeGrafter"/>
</dbReference>
<dbReference type="PROSITE" id="PS50294">
    <property type="entry name" value="WD_REPEATS_REGION"/>
    <property type="match status" value="3"/>
</dbReference>
<keyword evidence="10" id="KW-1185">Reference proteome</keyword>
<feature type="repeat" description="WD" evidence="4">
    <location>
        <begin position="1277"/>
        <end position="1318"/>
    </location>
</feature>
<evidence type="ECO:0000313" key="9">
    <source>
        <dbReference type="EMBL" id="OXB60217.1"/>
    </source>
</evidence>
<comment type="caution">
    <text evidence="9">The sequence shown here is derived from an EMBL/GenBank/DDBJ whole genome shotgun (WGS) entry which is preliminary data.</text>
</comment>
<organism evidence="9 10">
    <name type="scientific">Callipepla squamata</name>
    <name type="common">Scaled quail</name>
    <dbReference type="NCBI Taxonomy" id="9009"/>
    <lineage>
        <taxon>Eukaryota</taxon>
        <taxon>Metazoa</taxon>
        <taxon>Chordata</taxon>
        <taxon>Craniata</taxon>
        <taxon>Vertebrata</taxon>
        <taxon>Euteleostomi</taxon>
        <taxon>Archelosauria</taxon>
        <taxon>Archosauria</taxon>
        <taxon>Dinosauria</taxon>
        <taxon>Saurischia</taxon>
        <taxon>Theropoda</taxon>
        <taxon>Coelurosauria</taxon>
        <taxon>Aves</taxon>
        <taxon>Neognathae</taxon>
        <taxon>Galloanserae</taxon>
        <taxon>Galliformes</taxon>
        <taxon>Odontophoridae</taxon>
        <taxon>Callipepla</taxon>
    </lineage>
</organism>
<dbReference type="InterPro" id="IPR027145">
    <property type="entry name" value="PWP2"/>
</dbReference>
<sequence length="2014" mass="226170">MIAIWSYGRAPKMIHLESNFVQFKEELLPKEGNKALLTFPFLHIYWTECCDTEVYKSTVKDDITKWQNVLKAHNSVDWLIVVVESDAKKKNKTNILPRTSIVDKIRNDFCNKQSDRCVVLSDPLKDSSRSQESWNAFLTKLRTLLLMSFTKNLGKFEDDMRTLREKRTEPGWSFCEYFMVQEELAFVFEMLQQFEDALVQYDELDALFSQYVVNFGAGDGANWLTFFCQPVRSWNGLILRKPIDMEKRELIQNQEATLLDLRSYLFSRQCTLLIFLQRPWEVSQRALELLHNCVQELKLLEVSVPPGALDCWVFLSCLEVLQRIEGCCDRAQIDANVSHTVGLWSYATEKLKSLGYLCGLVSEKGPNSEDLNRTVDLLAGLGAERPETANASQSPYKKLKEALSSVEAFEKHYLDLSHATIEMYTNIGRIRSAKLVGKDLAEFYIYLQISSLLAGDNHLTEDERKSFCQEILDFANQQTENQGQNIILPMHSFAQLKTLHFDPPNAVVHVGGKLSIELTLLSQMPIPIQVDQIAIHVHFSIEKNNYRKTAEWLTKHKISNGVISFPNEVVGFPWSRNNLPALELYEMYERSPSDNSLNTAGIICKNVHMLLRRQESSSSLDKPSGLTLEDGAHVLKCHNLILEPGVNKITFSTQAKEPGTYTLRQLCTSVGKIQFVLLHMYPIVQYDVYSQEPQLKVEPTTDSLLAGIPQKVKFTVTTGHYSMKSGDTLQLSNADAMPILYNPESRAVIYSNTREKISESSLRIQSSEKITSINLPVAPAYHVIEFELEVMYLPSATEPAEEGDNTTNKEAQRKNKENQKLDDCMATVDQKVTIDCPWSIYSTIIALTFCIPFNAKHSLLSAGQRKYVQVCIQNLSELCFQLSDNQLKNTADCTDLQLIPLNPESRQTLYHVKTDIFPPLGTEYCKTGSLCSLEVSITRLVDLSEVDRDEALTESDGYCTTKLMYEDSWIENDNLSVDKNVDDQADSSSIRSREGAALLVSLIGKSVIHQFHFHKRVHSVSFSPDGKRFVITKDNVALMYHAPGKKREFNAFVLDKTYYGPYDETTCVDWTDDSKCFAVGSKDMSTWVFGAERWENLIYYSLGGHKDIIVACFFEENSLDLYTVSQDGALCVWQCDTELDDLKPMPPKEARQKKRIKEEDGFLEEPKGEEIHGKANPNEQEIREKVKYTRVANISDQRIASISINSTGDWIAFGCSGLGQLLVWEWQSESYVLKQQGHFNSMVSLAYSPDGQYIVTGGEDGKVKVWNTSSSFCFVTFTDHNSGITAVTFTSSGYVILSASLDGTVRAFDLHRYRNFRTFTSPRPTQFSCLAVDSSGEIVSAGSQDSFEIFIWSMQSGRLLDVLSGHEGPISSLSFNPMKCILASGSWDKTVKLWDMVDSWRTKETLMLNSDVLVVAFRPDGKELAVASLNGQITFWDPENAVQVGSIEGRHDLQMGRKELDKITAKQSAKGKSFTTLCYSADGQSILAGGLSKFVCIYNVKEQILMKKFEISCNFSLDAMEEYLDRRKMTEFGSMALIDEGAGDEDGVAIPLPGVRTGRSWAATTTEGLLIYSLDSGLIFDPFELDIDVTPSNIRKKLHQKEFTVAIVMALKLNEKKLIQEVIEAIPGNEVDVVCSSLPDLYVEKVLEFLASALEISWHLEFYLIWAHKLLMLHGQKLKTRSQKLLPMIQFLQKSIQRHFEDVSKLCEWNIYNIKYALAISQQRGMKRVANTSVDEEDLESDKSQGSERVAGLERLFQKLLCTAVLGFGLASHSLSSQCLLSRPWQKVLSGCGVYDGTEIHEASAVLVHLSRGGAEVQMYAPDVPQMHVVDHSKGQPAEAESRNVLVESARIARGKITNLAKLTTVDHDAVIFPGGFGAAKNLSTFAVDGKDCKVNKEVERVLKDFHKAGKPIGQSSGQRKYPTIPLVTLAGNASMLAQLLELLGIIQVIVPSVMEMHYIIFILPVEHGVGNVQLSRRGKIVIPSLGNSRSQTILELGSECAKAQGKRGILGYG</sequence>
<dbReference type="FunFam" id="2.130.10.10:FF:000216">
    <property type="entry name" value="Periodic tryptophan protein 2 homolog"/>
    <property type="match status" value="1"/>
</dbReference>
<dbReference type="Gene3D" id="2.130.10.10">
    <property type="entry name" value="YVTN repeat-like/Quinoprotein amine dehydrogenase"/>
    <property type="match status" value="3"/>
</dbReference>
<evidence type="ECO:0000259" key="6">
    <source>
        <dbReference type="Pfam" id="PF04003"/>
    </source>
</evidence>
<dbReference type="Proteomes" id="UP000198323">
    <property type="component" value="Unassembled WGS sequence"/>
</dbReference>
<protein>
    <recommendedName>
        <fullName evidence="11">Small-subunit processome Utp12 domain-containing protein</fullName>
    </recommendedName>
</protein>